<evidence type="ECO:0000256" key="1">
    <source>
        <dbReference type="SAM" id="MobiDB-lite"/>
    </source>
</evidence>
<dbReference type="GO" id="GO:0016829">
    <property type="term" value="F:lyase activity"/>
    <property type="evidence" value="ECO:0007669"/>
    <property type="project" value="UniProtKB-KW"/>
</dbReference>
<dbReference type="AlphaFoldDB" id="A0A7W8ZYB8"/>
<proteinExistence type="predicted"/>
<name>A0A7W8ZYB8_9MICO</name>
<evidence type="ECO:0000313" key="3">
    <source>
        <dbReference type="Proteomes" id="UP000561726"/>
    </source>
</evidence>
<keyword evidence="2" id="KW-0456">Lyase</keyword>
<feature type="region of interest" description="Disordered" evidence="1">
    <location>
        <begin position="1"/>
        <end position="28"/>
    </location>
</feature>
<comment type="caution">
    <text evidence="2">The sequence shown here is derived from an EMBL/GenBank/DDBJ whole genome shotgun (WGS) entry which is preliminary data.</text>
</comment>
<organism evidence="2 3">
    <name type="scientific">Cryobacterium roopkundense</name>
    <dbReference type="NCBI Taxonomy" id="1001240"/>
    <lineage>
        <taxon>Bacteria</taxon>
        <taxon>Bacillati</taxon>
        <taxon>Actinomycetota</taxon>
        <taxon>Actinomycetes</taxon>
        <taxon>Micrococcales</taxon>
        <taxon>Microbacteriaceae</taxon>
        <taxon>Cryobacterium</taxon>
    </lineage>
</organism>
<evidence type="ECO:0000313" key="2">
    <source>
        <dbReference type="EMBL" id="MBB5642406.1"/>
    </source>
</evidence>
<sequence>MLGRFGHAFTRVRREPLGAAASASTSEP</sequence>
<protein>
    <submittedName>
        <fullName evidence="2">Argininosuccinate lyase</fullName>
    </submittedName>
</protein>
<dbReference type="Proteomes" id="UP000561726">
    <property type="component" value="Unassembled WGS sequence"/>
</dbReference>
<dbReference type="EMBL" id="JACHBQ010000001">
    <property type="protein sequence ID" value="MBB5642406.1"/>
    <property type="molecule type" value="Genomic_DNA"/>
</dbReference>
<accession>A0A7W8ZYB8</accession>
<reference evidence="2 3" key="1">
    <citation type="submission" date="2020-08" db="EMBL/GenBank/DDBJ databases">
        <title>Sequencing the genomes of 1000 actinobacteria strains.</title>
        <authorList>
            <person name="Klenk H.-P."/>
        </authorList>
    </citation>
    <scope>NUCLEOTIDE SEQUENCE [LARGE SCALE GENOMIC DNA]</scope>
    <source>
        <strain evidence="2 3">DSM 21065</strain>
    </source>
</reference>
<gene>
    <name evidence="2" type="ORF">BJ997_002954</name>
</gene>